<dbReference type="AlphaFoldDB" id="A0A7W7QLJ2"/>
<organism evidence="1 2">
    <name type="scientific">Streptosporangium saharense</name>
    <dbReference type="NCBI Taxonomy" id="1706840"/>
    <lineage>
        <taxon>Bacteria</taxon>
        <taxon>Bacillati</taxon>
        <taxon>Actinomycetota</taxon>
        <taxon>Actinomycetes</taxon>
        <taxon>Streptosporangiales</taxon>
        <taxon>Streptosporangiaceae</taxon>
        <taxon>Streptosporangium</taxon>
    </lineage>
</organism>
<gene>
    <name evidence="1" type="ORF">FHS44_002704</name>
</gene>
<dbReference type="EMBL" id="JACHJP010000002">
    <property type="protein sequence ID" value="MBB4915619.1"/>
    <property type="molecule type" value="Genomic_DNA"/>
</dbReference>
<dbReference type="RefSeq" id="WP_184714259.1">
    <property type="nucleotide sequence ID" value="NZ_JACHJP010000002.1"/>
</dbReference>
<accession>A0A7W7QLJ2</accession>
<comment type="caution">
    <text evidence="1">The sequence shown here is derived from an EMBL/GenBank/DDBJ whole genome shotgun (WGS) entry which is preliminary data.</text>
</comment>
<dbReference type="Proteomes" id="UP000552644">
    <property type="component" value="Unassembled WGS sequence"/>
</dbReference>
<name>A0A7W7QLJ2_9ACTN</name>
<proteinExistence type="predicted"/>
<sequence>MGSEHWRSRHEEGRGMRAAVGDLVRAAAEPGWSRLVARHAQVGAHTRTTVLRDGHEITTDDLAEDLATPFQRLRELSHRAGEGTWLTCELAFVPGSRGYTGQVDPHVRPFEHVPAEAALTELTLFPRDEPPGWLLDALPTAPPLGLPVSYGGDYDRWRRNEPPPPSLPITGELSYLPEATMTARAFEHSWEYGQPTVFLLERPGDPQAGHLLFSHHRKTFWMSRHGMRGSGEGLRAVTLDDRTLRLELSPRTADTLETETAFEIHLDLPEETVGDLRTALSAVLRAVTPAPDLSGL</sequence>
<keyword evidence="2" id="KW-1185">Reference proteome</keyword>
<protein>
    <submittedName>
        <fullName evidence="1">Uncharacterized protein</fullName>
    </submittedName>
</protein>
<evidence type="ECO:0000313" key="1">
    <source>
        <dbReference type="EMBL" id="MBB4915619.1"/>
    </source>
</evidence>
<evidence type="ECO:0000313" key="2">
    <source>
        <dbReference type="Proteomes" id="UP000552644"/>
    </source>
</evidence>
<reference evidence="1 2" key="1">
    <citation type="submission" date="2020-08" db="EMBL/GenBank/DDBJ databases">
        <title>Genomic Encyclopedia of Type Strains, Phase III (KMG-III): the genomes of soil and plant-associated and newly described type strains.</title>
        <authorList>
            <person name="Whitman W."/>
        </authorList>
    </citation>
    <scope>NUCLEOTIDE SEQUENCE [LARGE SCALE GENOMIC DNA]</scope>
    <source>
        <strain evidence="1 2">CECT 8840</strain>
    </source>
</reference>